<reference evidence="7" key="1">
    <citation type="submission" date="2016-10" db="EMBL/GenBank/DDBJ databases">
        <authorList>
            <person name="Varghese N."/>
            <person name="Submissions S."/>
        </authorList>
    </citation>
    <scope>NUCLEOTIDE SEQUENCE [LARGE SCALE GENOMIC DNA]</scope>
    <source>
        <strain evidence="7">DSM 27981</strain>
    </source>
</reference>
<protein>
    <submittedName>
        <fullName evidence="6">DNA-binding transcriptional regulator, LysR family</fullName>
    </submittedName>
</protein>
<name>A0A1I2EI65_9BURK</name>
<keyword evidence="3 6" id="KW-0238">DNA-binding</keyword>
<dbReference type="EMBL" id="FONX01000007">
    <property type="protein sequence ID" value="SFE92555.1"/>
    <property type="molecule type" value="Genomic_DNA"/>
</dbReference>
<dbReference type="RefSeq" id="WP_092939779.1">
    <property type="nucleotide sequence ID" value="NZ_FONX01000007.1"/>
</dbReference>
<organism evidence="6 7">
    <name type="scientific">Paracidovorax wautersii</name>
    <dbReference type="NCBI Taxonomy" id="1177982"/>
    <lineage>
        <taxon>Bacteria</taxon>
        <taxon>Pseudomonadati</taxon>
        <taxon>Pseudomonadota</taxon>
        <taxon>Betaproteobacteria</taxon>
        <taxon>Burkholderiales</taxon>
        <taxon>Comamonadaceae</taxon>
        <taxon>Paracidovorax</taxon>
    </lineage>
</organism>
<evidence type="ECO:0000256" key="1">
    <source>
        <dbReference type="ARBA" id="ARBA00009437"/>
    </source>
</evidence>
<dbReference type="Pfam" id="PF03466">
    <property type="entry name" value="LysR_substrate"/>
    <property type="match status" value="1"/>
</dbReference>
<keyword evidence="2" id="KW-0805">Transcription regulation</keyword>
<accession>A0A1I2EI65</accession>
<dbReference type="Gene3D" id="3.40.190.290">
    <property type="match status" value="1"/>
</dbReference>
<evidence type="ECO:0000256" key="2">
    <source>
        <dbReference type="ARBA" id="ARBA00023015"/>
    </source>
</evidence>
<dbReference type="Proteomes" id="UP000199119">
    <property type="component" value="Unassembled WGS sequence"/>
</dbReference>
<dbReference type="InterPro" id="IPR036388">
    <property type="entry name" value="WH-like_DNA-bd_sf"/>
</dbReference>
<dbReference type="SUPFAM" id="SSF53850">
    <property type="entry name" value="Periplasmic binding protein-like II"/>
    <property type="match status" value="1"/>
</dbReference>
<dbReference type="Pfam" id="PF00126">
    <property type="entry name" value="HTH_1"/>
    <property type="match status" value="1"/>
</dbReference>
<dbReference type="InterPro" id="IPR058163">
    <property type="entry name" value="LysR-type_TF_proteobact-type"/>
</dbReference>
<dbReference type="Gene3D" id="1.10.10.10">
    <property type="entry name" value="Winged helix-like DNA-binding domain superfamily/Winged helix DNA-binding domain"/>
    <property type="match status" value="1"/>
</dbReference>
<evidence type="ECO:0000259" key="5">
    <source>
        <dbReference type="PROSITE" id="PS50931"/>
    </source>
</evidence>
<dbReference type="SUPFAM" id="SSF46785">
    <property type="entry name" value="Winged helix' DNA-binding domain"/>
    <property type="match status" value="1"/>
</dbReference>
<dbReference type="PANTHER" id="PTHR30537">
    <property type="entry name" value="HTH-TYPE TRANSCRIPTIONAL REGULATOR"/>
    <property type="match status" value="1"/>
</dbReference>
<keyword evidence="7" id="KW-1185">Reference proteome</keyword>
<keyword evidence="4" id="KW-0804">Transcription</keyword>
<dbReference type="GO" id="GO:0006351">
    <property type="term" value="P:DNA-templated transcription"/>
    <property type="evidence" value="ECO:0007669"/>
    <property type="project" value="TreeGrafter"/>
</dbReference>
<dbReference type="GO" id="GO:0003700">
    <property type="term" value="F:DNA-binding transcription factor activity"/>
    <property type="evidence" value="ECO:0007669"/>
    <property type="project" value="InterPro"/>
</dbReference>
<dbReference type="GO" id="GO:0043565">
    <property type="term" value="F:sequence-specific DNA binding"/>
    <property type="evidence" value="ECO:0007669"/>
    <property type="project" value="TreeGrafter"/>
</dbReference>
<dbReference type="InterPro" id="IPR036390">
    <property type="entry name" value="WH_DNA-bd_sf"/>
</dbReference>
<comment type="similarity">
    <text evidence="1">Belongs to the LysR transcriptional regulatory family.</text>
</comment>
<dbReference type="OrthoDB" id="8928056at2"/>
<sequence>MHGIDDMYLFRAVVEHGGISAAARSLDLPKSTLARRIGELEARLGLPLYHRGGQGFALTSFGAQCHAHCVQLAAEADKVLALADRLRNRPSGVLHVVCPPAIGAAIVDGLAARFAASMPDVRLHLEEVAGAFDPGDRHADLIIHPGFAPLPDASLVARRIAAVDYALVAGPGVLAAGAAPLHPDDLAPLRCLGLGGRGAEWVWRLRRGRHTATHRFEPVFTTNVPTALLQAALQGLGVAALPQALCQDAIARGHLTRLLPDWTPEPATIYALYPSGRALTAAARRFLAMLAEHLPRRLASA</sequence>
<evidence type="ECO:0000313" key="7">
    <source>
        <dbReference type="Proteomes" id="UP000199119"/>
    </source>
</evidence>
<evidence type="ECO:0000256" key="4">
    <source>
        <dbReference type="ARBA" id="ARBA00023163"/>
    </source>
</evidence>
<dbReference type="PANTHER" id="PTHR30537:SF31">
    <property type="entry name" value="TRANSCRIPTIONAL REGULATOR, LYSR FAMILY"/>
    <property type="match status" value="1"/>
</dbReference>
<proteinExistence type="inferred from homology"/>
<evidence type="ECO:0000313" key="6">
    <source>
        <dbReference type="EMBL" id="SFE92555.1"/>
    </source>
</evidence>
<dbReference type="InterPro" id="IPR000847">
    <property type="entry name" value="LysR_HTH_N"/>
</dbReference>
<dbReference type="CDD" id="cd08422">
    <property type="entry name" value="PBP2_CrgA_like"/>
    <property type="match status" value="1"/>
</dbReference>
<dbReference type="PROSITE" id="PS50931">
    <property type="entry name" value="HTH_LYSR"/>
    <property type="match status" value="1"/>
</dbReference>
<feature type="domain" description="HTH lysR-type" evidence="5">
    <location>
        <begin position="1"/>
        <end position="59"/>
    </location>
</feature>
<dbReference type="InterPro" id="IPR005119">
    <property type="entry name" value="LysR_subst-bd"/>
</dbReference>
<gene>
    <name evidence="6" type="ORF">SAMN04489711_107145</name>
</gene>
<evidence type="ECO:0000256" key="3">
    <source>
        <dbReference type="ARBA" id="ARBA00023125"/>
    </source>
</evidence>
<dbReference type="STRING" id="1177982.SAMN04489711_107145"/>
<dbReference type="AlphaFoldDB" id="A0A1I2EI65"/>